<dbReference type="InterPro" id="IPR003676">
    <property type="entry name" value="SAUR_fam"/>
</dbReference>
<accession>A0ABQ9N9X0</accession>
<evidence type="ECO:0000256" key="1">
    <source>
        <dbReference type="ARBA" id="ARBA00006974"/>
    </source>
</evidence>
<dbReference type="Pfam" id="PF02519">
    <property type="entry name" value="Auxin_inducible"/>
    <property type="match status" value="1"/>
</dbReference>
<protein>
    <recommendedName>
        <fullName evidence="4">Auxin-responsive protein SAUR36-like</fullName>
    </recommendedName>
</protein>
<keyword evidence="3" id="KW-1185">Reference proteome</keyword>
<proteinExistence type="inferred from homology"/>
<evidence type="ECO:0008006" key="4">
    <source>
        <dbReference type="Google" id="ProtNLM"/>
    </source>
</evidence>
<gene>
    <name evidence="2" type="ORF">P3X46_003828</name>
</gene>
<dbReference type="Proteomes" id="UP001174677">
    <property type="component" value="Chromosome 2"/>
</dbReference>
<name>A0ABQ9N9X0_HEVBR</name>
<dbReference type="EMBL" id="JARPOI010000002">
    <property type="protein sequence ID" value="KAJ9188472.1"/>
    <property type="molecule type" value="Genomic_DNA"/>
</dbReference>
<comment type="caution">
    <text evidence="2">The sequence shown here is derived from an EMBL/GenBank/DDBJ whole genome shotgun (WGS) entry which is preliminary data.</text>
</comment>
<comment type="similarity">
    <text evidence="1">Belongs to the ARG7 family.</text>
</comment>
<evidence type="ECO:0000313" key="2">
    <source>
        <dbReference type="EMBL" id="KAJ9188472.1"/>
    </source>
</evidence>
<evidence type="ECO:0000313" key="3">
    <source>
        <dbReference type="Proteomes" id="UP001174677"/>
    </source>
</evidence>
<organism evidence="2 3">
    <name type="scientific">Hevea brasiliensis</name>
    <name type="common">Para rubber tree</name>
    <name type="synonym">Siphonia brasiliensis</name>
    <dbReference type="NCBI Taxonomy" id="3981"/>
    <lineage>
        <taxon>Eukaryota</taxon>
        <taxon>Viridiplantae</taxon>
        <taxon>Streptophyta</taxon>
        <taxon>Embryophyta</taxon>
        <taxon>Tracheophyta</taxon>
        <taxon>Spermatophyta</taxon>
        <taxon>Magnoliopsida</taxon>
        <taxon>eudicotyledons</taxon>
        <taxon>Gunneridae</taxon>
        <taxon>Pentapetalae</taxon>
        <taxon>rosids</taxon>
        <taxon>fabids</taxon>
        <taxon>Malpighiales</taxon>
        <taxon>Euphorbiaceae</taxon>
        <taxon>Crotonoideae</taxon>
        <taxon>Micrandreae</taxon>
        <taxon>Hevea</taxon>
    </lineage>
</organism>
<reference evidence="2" key="1">
    <citation type="journal article" date="2023" name="Plant Biotechnol. J.">
        <title>Chromosome-level wild Hevea brasiliensis genome provides new tools for genomic-assisted breeding and valuable loci to elevate rubber yield.</title>
        <authorList>
            <person name="Cheng H."/>
            <person name="Song X."/>
            <person name="Hu Y."/>
            <person name="Wu T."/>
            <person name="Yang Q."/>
            <person name="An Z."/>
            <person name="Feng S."/>
            <person name="Deng Z."/>
            <person name="Wu W."/>
            <person name="Zeng X."/>
            <person name="Tu M."/>
            <person name="Wang X."/>
            <person name="Huang H."/>
        </authorList>
    </citation>
    <scope>NUCLEOTIDE SEQUENCE</scope>
    <source>
        <strain evidence="2">MT/VB/25A 57/8</strain>
    </source>
</reference>
<sequence>MRKIRGFKIGKRLVRISRWIFRRTRSPSSYNRLCSQGQTCRPKPLAKLIKWGRRLTTGAKSLCSAKPGSGYTPLVEEPIHEKSVTVPKGHLAIYVGQKDGDFHRVLVPVIYINHPLFGELLREAEEEYGFNQQGGITIPCRYSEFERVQTRIAAGSGGRKLASKRNHNWGLL</sequence>
<dbReference type="PANTHER" id="PTHR31374:SF388">
    <property type="entry name" value="AUXIN-RESPONSIVE PROTEIN SAUR36"/>
    <property type="match status" value="1"/>
</dbReference>
<dbReference type="PANTHER" id="PTHR31374">
    <property type="entry name" value="AUXIN-INDUCED PROTEIN-LIKE-RELATED"/>
    <property type="match status" value="1"/>
</dbReference>